<reference evidence="1" key="1">
    <citation type="submission" date="2018-02" db="EMBL/GenBank/DDBJ databases">
        <authorList>
            <person name="Cohen D.B."/>
            <person name="Kent A.D."/>
        </authorList>
    </citation>
    <scope>NUCLEOTIDE SEQUENCE</scope>
</reference>
<organism evidence="1">
    <name type="scientific">Fagus sylvatica</name>
    <name type="common">Beechnut</name>
    <dbReference type="NCBI Taxonomy" id="28930"/>
    <lineage>
        <taxon>Eukaryota</taxon>
        <taxon>Viridiplantae</taxon>
        <taxon>Streptophyta</taxon>
        <taxon>Embryophyta</taxon>
        <taxon>Tracheophyta</taxon>
        <taxon>Spermatophyta</taxon>
        <taxon>Magnoliopsida</taxon>
        <taxon>eudicotyledons</taxon>
        <taxon>Gunneridae</taxon>
        <taxon>Pentapetalae</taxon>
        <taxon>rosids</taxon>
        <taxon>fabids</taxon>
        <taxon>Fagales</taxon>
        <taxon>Fagaceae</taxon>
        <taxon>Fagus</taxon>
    </lineage>
</organism>
<accession>A0A2N9JA47</accession>
<protein>
    <submittedName>
        <fullName evidence="1">Uncharacterized protein</fullName>
    </submittedName>
</protein>
<name>A0A2N9JA47_FAGSY</name>
<sequence>MKQTKLEREREREREYLGEINETLAPPIKAAAAEVDGDVALKLYTEDRKREMRNSESANLKRRERNRYLKRIERERGELERRRKWRARAAAQATADGLIDTTR</sequence>
<dbReference type="AlphaFoldDB" id="A0A2N9JA47"/>
<dbReference type="EMBL" id="OIVN01006447">
    <property type="protein sequence ID" value="SPD33281.1"/>
    <property type="molecule type" value="Genomic_DNA"/>
</dbReference>
<gene>
    <name evidence="1" type="ORF">FSB_LOCUS61163</name>
</gene>
<evidence type="ECO:0000313" key="1">
    <source>
        <dbReference type="EMBL" id="SPD33281.1"/>
    </source>
</evidence>
<proteinExistence type="predicted"/>